<gene>
    <name evidence="4" type="ORF">DNFV4_03321</name>
</gene>
<organism evidence="4 5">
    <name type="scientific">Nitrospira tepida</name>
    <dbReference type="NCBI Taxonomy" id="2973512"/>
    <lineage>
        <taxon>Bacteria</taxon>
        <taxon>Pseudomonadati</taxon>
        <taxon>Nitrospirota</taxon>
        <taxon>Nitrospiria</taxon>
        <taxon>Nitrospirales</taxon>
        <taxon>Nitrospiraceae</taxon>
        <taxon>Nitrospira</taxon>
    </lineage>
</organism>
<dbReference type="KEGG" id="nti:DNFV4_03321"/>
<dbReference type="SUPFAM" id="SSF63829">
    <property type="entry name" value="Calcium-dependent phosphotriesterase"/>
    <property type="match status" value="1"/>
</dbReference>
<evidence type="ECO:0000313" key="4">
    <source>
        <dbReference type="EMBL" id="CAI4032891.1"/>
    </source>
</evidence>
<dbReference type="Proteomes" id="UP001179121">
    <property type="component" value="Chromosome"/>
</dbReference>
<dbReference type="Pfam" id="PF01436">
    <property type="entry name" value="NHL"/>
    <property type="match status" value="2"/>
</dbReference>
<name>A0AA86N1G4_9BACT</name>
<dbReference type="PANTHER" id="PTHR46388:SF2">
    <property type="entry name" value="NHL REPEAT-CONTAINING PROTEIN 2"/>
    <property type="match status" value="1"/>
</dbReference>
<dbReference type="RefSeq" id="WP_289269632.1">
    <property type="nucleotide sequence ID" value="NZ_OX365700.1"/>
</dbReference>
<evidence type="ECO:0000256" key="1">
    <source>
        <dbReference type="ARBA" id="ARBA00022737"/>
    </source>
</evidence>
<dbReference type="PROSITE" id="PS51125">
    <property type="entry name" value="NHL"/>
    <property type="match status" value="1"/>
</dbReference>
<feature type="domain" description="Teneurin NHL" evidence="3">
    <location>
        <begin position="38"/>
        <end position="134"/>
    </location>
</feature>
<dbReference type="Gene3D" id="2.120.10.30">
    <property type="entry name" value="TolB, C-terminal domain"/>
    <property type="match status" value="4"/>
</dbReference>
<proteinExistence type="predicted"/>
<dbReference type="InterPro" id="IPR001258">
    <property type="entry name" value="NHL_repeat"/>
</dbReference>
<evidence type="ECO:0000256" key="2">
    <source>
        <dbReference type="PROSITE-ProRule" id="PRU00504"/>
    </source>
</evidence>
<evidence type="ECO:0000313" key="5">
    <source>
        <dbReference type="Proteomes" id="UP001179121"/>
    </source>
</evidence>
<evidence type="ECO:0000259" key="3">
    <source>
        <dbReference type="Pfam" id="PF25021"/>
    </source>
</evidence>
<accession>A0AA86N1G4</accession>
<keyword evidence="1" id="KW-0677">Repeat</keyword>
<dbReference type="AlphaFoldDB" id="A0AA86N1G4"/>
<sequence>METQVQLPVGCIERFAGNGKARSTGDGKLAVKAGIPLPHHVTLDRDEAWLYIAESGSDRIRRVNLREGTLHNFAGIGETCYSGDEGPCGEAGLYLPLDVAVDSQNNLYVCDSGSNRIRRIDAETGIITTVAGTGQFGFNGDGPALDVNLTYPAAIAIDRDDVMYIADTQAHRVRRFDIKRGLIETIAGFWTSEDDEREQPLVAKNLVVLSGDAIGIDFTGDDEWLRPGCAEGVDLSLYLDDGKSAMEARLYDLVGIAVGPDGHIYVVDKGSNRVRKIDRHKGTISTVAGKCFYGFDGDGKPAVKAMLHAPEAVTFDQQGHLYISDTMNHRVRKVDAQTGMIATIAGNGDSGYEDKHMGGCGAARFVAKDEVLQAKIGDAPVATEAVVNSPVGLALDRQGHLYVCERGENRVRRVRLW</sequence>
<dbReference type="PANTHER" id="PTHR46388">
    <property type="entry name" value="NHL REPEAT-CONTAINING PROTEIN 2"/>
    <property type="match status" value="1"/>
</dbReference>
<protein>
    <recommendedName>
        <fullName evidence="3">Teneurin NHL domain-containing protein</fullName>
    </recommendedName>
</protein>
<reference evidence="4" key="1">
    <citation type="submission" date="2022-10" db="EMBL/GenBank/DDBJ databases">
        <authorList>
            <person name="Koch H."/>
        </authorList>
    </citation>
    <scope>NUCLEOTIDE SEQUENCE</scope>
    <source>
        <strain evidence="4">DNF</strain>
    </source>
</reference>
<feature type="repeat" description="NHL" evidence="2">
    <location>
        <begin position="86"/>
        <end position="123"/>
    </location>
</feature>
<dbReference type="InterPro" id="IPR056822">
    <property type="entry name" value="TEN_NHL"/>
</dbReference>
<dbReference type="EMBL" id="OX365700">
    <property type="protein sequence ID" value="CAI4032891.1"/>
    <property type="molecule type" value="Genomic_DNA"/>
</dbReference>
<dbReference type="InterPro" id="IPR011042">
    <property type="entry name" value="6-blade_b-propeller_TolB-like"/>
</dbReference>
<keyword evidence="5" id="KW-1185">Reference proteome</keyword>
<dbReference type="Pfam" id="PF25021">
    <property type="entry name" value="TEN_NHL"/>
    <property type="match status" value="1"/>
</dbReference>